<evidence type="ECO:0000259" key="8">
    <source>
        <dbReference type="PROSITE" id="PS50893"/>
    </source>
</evidence>
<evidence type="ECO:0000256" key="1">
    <source>
        <dbReference type="ARBA" id="ARBA00022448"/>
    </source>
</evidence>
<evidence type="ECO:0000313" key="9">
    <source>
        <dbReference type="EMBL" id="QPH54641.1"/>
    </source>
</evidence>
<dbReference type="InterPro" id="IPR003593">
    <property type="entry name" value="AAA+_ATPase"/>
</dbReference>
<dbReference type="AlphaFoldDB" id="A0A7S9LT34"/>
<keyword evidence="3 7" id="KW-0547">Nucleotide-binding</keyword>
<dbReference type="InterPro" id="IPR008995">
    <property type="entry name" value="Mo/tungstate-bd_C_term_dom"/>
</dbReference>
<keyword evidence="2 7" id="KW-1003">Cell membrane</keyword>
<feature type="domain" description="ABC transporter" evidence="8">
    <location>
        <begin position="11"/>
        <end position="242"/>
    </location>
</feature>
<comment type="function">
    <text evidence="7">Part of the ABC transporter complex PotABCD involved in spermidine/putrescine import. Responsible for energy coupling to the transport system.</text>
</comment>
<keyword evidence="4 7" id="KW-0067">ATP-binding</keyword>
<evidence type="ECO:0000256" key="7">
    <source>
        <dbReference type="RuleBase" id="RU364083"/>
    </source>
</evidence>
<dbReference type="InterPro" id="IPR027417">
    <property type="entry name" value="P-loop_NTPase"/>
</dbReference>
<dbReference type="SUPFAM" id="SSF52540">
    <property type="entry name" value="P-loop containing nucleoside triphosphate hydrolases"/>
    <property type="match status" value="1"/>
</dbReference>
<dbReference type="PROSITE" id="PS50893">
    <property type="entry name" value="ABC_TRANSPORTER_2"/>
    <property type="match status" value="1"/>
</dbReference>
<dbReference type="GO" id="GO:0005524">
    <property type="term" value="F:ATP binding"/>
    <property type="evidence" value="ECO:0007669"/>
    <property type="project" value="UniProtKB-KW"/>
</dbReference>
<dbReference type="InterPro" id="IPR017871">
    <property type="entry name" value="ABC_transporter-like_CS"/>
</dbReference>
<reference evidence="9 10" key="1">
    <citation type="submission" date="2020-11" db="EMBL/GenBank/DDBJ databases">
        <title>Description of Pontivivens ytuae sp. nov. isolated from deep sea sediment of Mariana Trench.</title>
        <authorList>
            <person name="Wang Z."/>
            <person name="Sun Q.-L."/>
            <person name="Xu X.-D."/>
            <person name="Tang Y.-Z."/>
            <person name="Zhang J."/>
        </authorList>
    </citation>
    <scope>NUCLEOTIDE SEQUENCE [LARGE SCALE GENOMIC DNA]</scope>
    <source>
        <strain evidence="9 10">MT2928</strain>
    </source>
</reference>
<dbReference type="InterPro" id="IPR003439">
    <property type="entry name" value="ABC_transporter-like_ATP-bd"/>
</dbReference>
<gene>
    <name evidence="7" type="primary">potA</name>
    <name evidence="9" type="ORF">I0K15_02330</name>
</gene>
<organism evidence="9 10">
    <name type="scientific">Pontivivens ytuae</name>
    <dbReference type="NCBI Taxonomy" id="2789856"/>
    <lineage>
        <taxon>Bacteria</taxon>
        <taxon>Pseudomonadati</taxon>
        <taxon>Pseudomonadota</taxon>
        <taxon>Alphaproteobacteria</taxon>
        <taxon>Rhodobacterales</taxon>
        <taxon>Paracoccaceae</taxon>
        <taxon>Pontivivens</taxon>
    </lineage>
</organism>
<dbReference type="Pfam" id="PF00005">
    <property type="entry name" value="ABC_tran"/>
    <property type="match status" value="1"/>
</dbReference>
<evidence type="ECO:0000256" key="2">
    <source>
        <dbReference type="ARBA" id="ARBA00022475"/>
    </source>
</evidence>
<dbReference type="Gene3D" id="2.40.50.100">
    <property type="match status" value="1"/>
</dbReference>
<proteinExistence type="inferred from homology"/>
<dbReference type="Gene3D" id="3.40.50.300">
    <property type="entry name" value="P-loop containing nucleotide triphosphate hydrolases"/>
    <property type="match status" value="1"/>
</dbReference>
<keyword evidence="6 7" id="KW-0472">Membrane</keyword>
<protein>
    <recommendedName>
        <fullName evidence="7">Spermidine/putrescine import ATP-binding protein PotA</fullName>
        <ecNumber evidence="7">7.6.2.11</ecNumber>
    </recommendedName>
</protein>
<comment type="subunit">
    <text evidence="7">The complex is composed of two ATP-binding proteins (PotA), two transmembrane proteins (PotB and PotC) and a solute-binding protein (PotD).</text>
</comment>
<dbReference type="RefSeq" id="WP_196103850.1">
    <property type="nucleotide sequence ID" value="NZ_CP064942.1"/>
</dbReference>
<evidence type="ECO:0000313" key="10">
    <source>
        <dbReference type="Proteomes" id="UP000594800"/>
    </source>
</evidence>
<dbReference type="Pfam" id="PF08402">
    <property type="entry name" value="TOBE_2"/>
    <property type="match status" value="1"/>
</dbReference>
<dbReference type="FunFam" id="3.40.50.300:FF:000042">
    <property type="entry name" value="Maltose/maltodextrin ABC transporter, ATP-binding protein"/>
    <property type="match status" value="1"/>
</dbReference>
<dbReference type="GO" id="GO:0015417">
    <property type="term" value="F:ABC-type polyamine transporter activity"/>
    <property type="evidence" value="ECO:0007669"/>
    <property type="project" value="UniProtKB-EC"/>
</dbReference>
<comment type="catalytic activity">
    <reaction evidence="7">
        <text>ATP + H2O + polyamine-[polyamine-binding protein]Side 1 = ADP + phosphate + polyamineSide 2 + [polyamine-binding protein]Side 1.</text>
        <dbReference type="EC" id="7.6.2.11"/>
    </reaction>
</comment>
<dbReference type="SUPFAM" id="SSF50331">
    <property type="entry name" value="MOP-like"/>
    <property type="match status" value="1"/>
</dbReference>
<dbReference type="InterPro" id="IPR005893">
    <property type="entry name" value="PotA-like"/>
</dbReference>
<dbReference type="GO" id="GO:0043190">
    <property type="term" value="C:ATP-binding cassette (ABC) transporter complex"/>
    <property type="evidence" value="ECO:0007669"/>
    <property type="project" value="InterPro"/>
</dbReference>
<dbReference type="GO" id="GO:0016887">
    <property type="term" value="F:ATP hydrolysis activity"/>
    <property type="evidence" value="ECO:0007669"/>
    <property type="project" value="InterPro"/>
</dbReference>
<dbReference type="InterPro" id="IPR013611">
    <property type="entry name" value="Transp-assoc_OB_typ2"/>
</dbReference>
<keyword evidence="1 7" id="KW-0813">Transport</keyword>
<comment type="similarity">
    <text evidence="7">Belongs to the ABC transporter superfamily. Spermidine/putrescine importer (TC 3.A.1.11.1) family.</text>
</comment>
<evidence type="ECO:0000256" key="6">
    <source>
        <dbReference type="ARBA" id="ARBA00023136"/>
    </source>
</evidence>
<dbReference type="NCBIfam" id="TIGR01187">
    <property type="entry name" value="potA"/>
    <property type="match status" value="1"/>
</dbReference>
<evidence type="ECO:0000256" key="5">
    <source>
        <dbReference type="ARBA" id="ARBA00022967"/>
    </source>
</evidence>
<keyword evidence="10" id="KW-1185">Reference proteome</keyword>
<dbReference type="InterPro" id="IPR050093">
    <property type="entry name" value="ABC_SmlMolc_Importer"/>
</dbReference>
<dbReference type="EMBL" id="CP064942">
    <property type="protein sequence ID" value="QPH54641.1"/>
    <property type="molecule type" value="Genomic_DNA"/>
</dbReference>
<dbReference type="PROSITE" id="PS00211">
    <property type="entry name" value="ABC_TRANSPORTER_1"/>
    <property type="match status" value="1"/>
</dbReference>
<sequence length="366" mass="40857">MTDTATPEGFVTFDRVQKSYDGETLVVKDLNLSIAKGEFLTMLGPSGSGKTTCLMMLAGFESATHGEIRLDGRPINNIPPHKRGIGMVFQNYALFPHMTVAENLSFPLEVRNMSKDEREQKVQRALDMVQMGAFGGRRPAQLSGGQQQRIALARALVFDAELVLMDEPLGALDKQLREHMQFEIKHLHEELGITVVYVTHDQGEALTMSDRVAVFNDGKIQQLAPPEDLYERPENSFVAQFIGENNTLGGKVEKIENGVAEVRLHSGEIIDAAPVNVTRPGEETTISIRPERVEIDHTRLPENAHTIDAEVLEWIYMGDIFRTRLRVAGNEDFVIKSRNSSDQRRLAKGERIKIGWAPEDARALDA</sequence>
<name>A0A7S9LT34_9RHOB</name>
<dbReference type="Proteomes" id="UP000594800">
    <property type="component" value="Chromosome"/>
</dbReference>
<dbReference type="KEGG" id="poz:I0K15_02330"/>
<dbReference type="EC" id="7.6.2.11" evidence="7"/>
<keyword evidence="5 7" id="KW-1278">Translocase</keyword>
<accession>A0A7S9LT34</accession>
<dbReference type="PANTHER" id="PTHR42781">
    <property type="entry name" value="SPERMIDINE/PUTRESCINE IMPORT ATP-BINDING PROTEIN POTA"/>
    <property type="match status" value="1"/>
</dbReference>
<evidence type="ECO:0000256" key="3">
    <source>
        <dbReference type="ARBA" id="ARBA00022741"/>
    </source>
</evidence>
<dbReference type="PANTHER" id="PTHR42781:SF6">
    <property type="entry name" value="SPERMIDINE_PUTRESCINE IMPORT ATP-BINDING PROTEIN POTA"/>
    <property type="match status" value="1"/>
</dbReference>
<evidence type="ECO:0000256" key="4">
    <source>
        <dbReference type="ARBA" id="ARBA00022840"/>
    </source>
</evidence>
<dbReference type="SMART" id="SM00382">
    <property type="entry name" value="AAA"/>
    <property type="match status" value="1"/>
</dbReference>